<dbReference type="EMBL" id="JBHSUS010000001">
    <property type="protein sequence ID" value="MFC6440175.1"/>
    <property type="molecule type" value="Genomic_DNA"/>
</dbReference>
<protein>
    <submittedName>
        <fullName evidence="2">GDSL-type esterase/lipase family protein</fullName>
    </submittedName>
</protein>
<dbReference type="InterPro" id="IPR036514">
    <property type="entry name" value="SGNH_hydro_sf"/>
</dbReference>
<dbReference type="Proteomes" id="UP001596364">
    <property type="component" value="Unassembled WGS sequence"/>
</dbReference>
<name>A0ABW1XJN5_9ALTE</name>
<keyword evidence="3" id="KW-1185">Reference proteome</keyword>
<comment type="caution">
    <text evidence="2">The sequence shown here is derived from an EMBL/GenBank/DDBJ whole genome shotgun (WGS) entry which is preliminary data.</text>
</comment>
<proteinExistence type="predicted"/>
<evidence type="ECO:0000313" key="3">
    <source>
        <dbReference type="Proteomes" id="UP001596364"/>
    </source>
</evidence>
<dbReference type="RefSeq" id="WP_165490681.1">
    <property type="nucleotide sequence ID" value="NZ_JBHSUS010000001.1"/>
</dbReference>
<accession>A0ABW1XJN5</accession>
<dbReference type="Gene3D" id="3.40.50.1110">
    <property type="entry name" value="SGNH hydrolase"/>
    <property type="match status" value="1"/>
</dbReference>
<sequence>MSESQSNEFTRHYETMTAFHSRIDNNLTEGSVIFIGDSHVQGLAVAAVTDKAVNYGIGNDTTVGVLRRVKEYRSLSKSSAVVLEIGFNDLRFRSNTEILTQYNQILTQLPDNIGVVLCAVHPVGQSKHDLFNHRIHALNGELRDLSQQFDHVTFLDVFEDKLAPGGFMPADYQLADAIHLSKKGNEIWISALRKSLENIR</sequence>
<dbReference type="Pfam" id="PF13472">
    <property type="entry name" value="Lipase_GDSL_2"/>
    <property type="match status" value="1"/>
</dbReference>
<organism evidence="2 3">
    <name type="scientific">Pseudobowmanella zhangzhouensis</name>
    <dbReference type="NCBI Taxonomy" id="1537679"/>
    <lineage>
        <taxon>Bacteria</taxon>
        <taxon>Pseudomonadati</taxon>
        <taxon>Pseudomonadota</taxon>
        <taxon>Gammaproteobacteria</taxon>
        <taxon>Alteromonadales</taxon>
        <taxon>Alteromonadaceae</taxon>
    </lineage>
</organism>
<dbReference type="InterPro" id="IPR013830">
    <property type="entry name" value="SGNH_hydro"/>
</dbReference>
<evidence type="ECO:0000259" key="1">
    <source>
        <dbReference type="Pfam" id="PF13472"/>
    </source>
</evidence>
<evidence type="ECO:0000313" key="2">
    <source>
        <dbReference type="EMBL" id="MFC6440175.1"/>
    </source>
</evidence>
<feature type="domain" description="SGNH hydrolase-type esterase" evidence="1">
    <location>
        <begin position="49"/>
        <end position="187"/>
    </location>
</feature>
<gene>
    <name evidence="2" type="ORF">ACFP85_08450</name>
</gene>
<reference evidence="3" key="1">
    <citation type="journal article" date="2019" name="Int. J. Syst. Evol. Microbiol.">
        <title>The Global Catalogue of Microorganisms (GCM) 10K type strain sequencing project: providing services to taxonomists for standard genome sequencing and annotation.</title>
        <authorList>
            <consortium name="The Broad Institute Genomics Platform"/>
            <consortium name="The Broad Institute Genome Sequencing Center for Infectious Disease"/>
            <person name="Wu L."/>
            <person name="Ma J."/>
        </authorList>
    </citation>
    <scope>NUCLEOTIDE SEQUENCE [LARGE SCALE GENOMIC DNA]</scope>
    <source>
        <strain evidence="3">CGMCC 1.16031</strain>
    </source>
</reference>
<dbReference type="SUPFAM" id="SSF52266">
    <property type="entry name" value="SGNH hydrolase"/>
    <property type="match status" value="1"/>
</dbReference>